<dbReference type="AlphaFoldDB" id="A0A8K0JVK9"/>
<dbReference type="InterPro" id="IPR002172">
    <property type="entry name" value="LDrepeatLR_classA_rpt"/>
</dbReference>
<evidence type="ECO:0000256" key="4">
    <source>
        <dbReference type="ARBA" id="ARBA00022989"/>
    </source>
</evidence>
<dbReference type="GO" id="GO:0016192">
    <property type="term" value="P:vesicle-mediated transport"/>
    <property type="evidence" value="ECO:0007669"/>
    <property type="project" value="UniProtKB-ARBA"/>
</dbReference>
<dbReference type="GO" id="GO:0005886">
    <property type="term" value="C:plasma membrane"/>
    <property type="evidence" value="ECO:0007669"/>
    <property type="project" value="TreeGrafter"/>
</dbReference>
<evidence type="ECO:0000256" key="2">
    <source>
        <dbReference type="ARBA" id="ARBA00022692"/>
    </source>
</evidence>
<keyword evidence="4" id="KW-1133">Transmembrane helix</keyword>
<dbReference type="InterPro" id="IPR050685">
    <property type="entry name" value="LDLR"/>
</dbReference>
<dbReference type="EMBL" id="KZ308161">
    <property type="protein sequence ID" value="KAG8223472.1"/>
    <property type="molecule type" value="Genomic_DNA"/>
</dbReference>
<comment type="subcellular location">
    <subcellularLocation>
        <location evidence="1">Membrane</location>
        <topology evidence="1">Single-pass membrane protein</topology>
    </subcellularLocation>
</comment>
<reference evidence="7" key="2">
    <citation type="submission" date="2017-10" db="EMBL/GenBank/DDBJ databases">
        <title>Ladona fulva Genome sequencing and assembly.</title>
        <authorList>
            <person name="Murali S."/>
            <person name="Richards S."/>
            <person name="Bandaranaike D."/>
            <person name="Bellair M."/>
            <person name="Blankenburg K."/>
            <person name="Chao H."/>
            <person name="Dinh H."/>
            <person name="Doddapaneni H."/>
            <person name="Dugan-Rocha S."/>
            <person name="Elkadiri S."/>
            <person name="Gnanaolivu R."/>
            <person name="Hernandez B."/>
            <person name="Skinner E."/>
            <person name="Javaid M."/>
            <person name="Lee S."/>
            <person name="Li M."/>
            <person name="Ming W."/>
            <person name="Munidasa M."/>
            <person name="Muniz J."/>
            <person name="Nguyen L."/>
            <person name="Hughes D."/>
            <person name="Osuji N."/>
            <person name="Pu L.-L."/>
            <person name="Puazo M."/>
            <person name="Qu C."/>
            <person name="Quiroz J."/>
            <person name="Raj R."/>
            <person name="Weissenberger G."/>
            <person name="Xin Y."/>
            <person name="Zou X."/>
            <person name="Han Y."/>
            <person name="Worley K."/>
            <person name="Muzny D."/>
            <person name="Gibbs R."/>
        </authorList>
    </citation>
    <scope>NUCLEOTIDE SEQUENCE</scope>
    <source>
        <strain evidence="7">Sampled in the wild</strain>
    </source>
</reference>
<reference evidence="7" key="1">
    <citation type="submission" date="2013-04" db="EMBL/GenBank/DDBJ databases">
        <authorList>
            <person name="Qu J."/>
            <person name="Murali S.C."/>
            <person name="Bandaranaike D."/>
            <person name="Bellair M."/>
            <person name="Blankenburg K."/>
            <person name="Chao H."/>
            <person name="Dinh H."/>
            <person name="Doddapaneni H."/>
            <person name="Downs B."/>
            <person name="Dugan-Rocha S."/>
            <person name="Elkadiri S."/>
            <person name="Gnanaolivu R.D."/>
            <person name="Hernandez B."/>
            <person name="Javaid M."/>
            <person name="Jayaseelan J.C."/>
            <person name="Lee S."/>
            <person name="Li M."/>
            <person name="Ming W."/>
            <person name="Munidasa M."/>
            <person name="Muniz J."/>
            <person name="Nguyen L."/>
            <person name="Ongeri F."/>
            <person name="Osuji N."/>
            <person name="Pu L.-L."/>
            <person name="Puazo M."/>
            <person name="Qu C."/>
            <person name="Quiroz J."/>
            <person name="Raj R."/>
            <person name="Weissenberger G."/>
            <person name="Xin Y."/>
            <person name="Zou X."/>
            <person name="Han Y."/>
            <person name="Richards S."/>
            <person name="Worley K."/>
            <person name="Muzny D."/>
            <person name="Gibbs R."/>
        </authorList>
    </citation>
    <scope>NUCLEOTIDE SEQUENCE</scope>
    <source>
        <strain evidence="7">Sampled in the wild</strain>
    </source>
</reference>
<proteinExistence type="predicted"/>
<comment type="caution">
    <text evidence="7">The sequence shown here is derived from an EMBL/GenBank/DDBJ whole genome shotgun (WGS) entry which is preliminary data.</text>
</comment>
<sequence length="168" mass="18638">MFTDPPVAALRRVGNASCDGPNDFLCPSGRCIRKANVCDSQCDCGWDPALPGSQWNISTCADEKDCGQFYEEIKATESSNVAGVRVCRPGKTLSCTVPTAVLHEELEEEFATEEEREAAEVEIQMELELAESVAISDRERCISAEYICDQVNDCQNGNYFSDEFRCRE</sequence>
<keyword evidence="8" id="KW-1185">Reference proteome</keyword>
<protein>
    <submittedName>
        <fullName evidence="7">Uncharacterized protein</fullName>
    </submittedName>
</protein>
<keyword evidence="3" id="KW-0677">Repeat</keyword>
<dbReference type="InterPro" id="IPR036055">
    <property type="entry name" value="LDL_receptor-like_sf"/>
</dbReference>
<evidence type="ECO:0000313" key="7">
    <source>
        <dbReference type="EMBL" id="KAG8223472.1"/>
    </source>
</evidence>
<dbReference type="Proteomes" id="UP000792457">
    <property type="component" value="Unassembled WGS sequence"/>
</dbReference>
<evidence type="ECO:0000256" key="5">
    <source>
        <dbReference type="ARBA" id="ARBA00023136"/>
    </source>
</evidence>
<keyword evidence="6" id="KW-1015">Disulfide bond</keyword>
<name>A0A8K0JVK9_LADFU</name>
<dbReference type="Gene3D" id="4.10.400.10">
    <property type="entry name" value="Low-density Lipoprotein Receptor"/>
    <property type="match status" value="2"/>
</dbReference>
<gene>
    <name evidence="7" type="ORF">J437_LFUL001966</name>
</gene>
<dbReference type="SMART" id="SM00192">
    <property type="entry name" value="LDLa"/>
    <property type="match status" value="2"/>
</dbReference>
<evidence type="ECO:0000313" key="8">
    <source>
        <dbReference type="Proteomes" id="UP000792457"/>
    </source>
</evidence>
<evidence type="ECO:0000256" key="1">
    <source>
        <dbReference type="ARBA" id="ARBA00004167"/>
    </source>
</evidence>
<dbReference type="CDD" id="cd00112">
    <property type="entry name" value="LDLa"/>
    <property type="match status" value="1"/>
</dbReference>
<keyword evidence="2" id="KW-0812">Transmembrane</keyword>
<evidence type="ECO:0000256" key="6">
    <source>
        <dbReference type="ARBA" id="ARBA00023157"/>
    </source>
</evidence>
<organism evidence="7 8">
    <name type="scientific">Ladona fulva</name>
    <name type="common">Scarce chaser dragonfly</name>
    <name type="synonym">Libellula fulva</name>
    <dbReference type="NCBI Taxonomy" id="123851"/>
    <lineage>
        <taxon>Eukaryota</taxon>
        <taxon>Metazoa</taxon>
        <taxon>Ecdysozoa</taxon>
        <taxon>Arthropoda</taxon>
        <taxon>Hexapoda</taxon>
        <taxon>Insecta</taxon>
        <taxon>Pterygota</taxon>
        <taxon>Palaeoptera</taxon>
        <taxon>Odonata</taxon>
        <taxon>Epiprocta</taxon>
        <taxon>Anisoptera</taxon>
        <taxon>Libelluloidea</taxon>
        <taxon>Libellulidae</taxon>
        <taxon>Ladona</taxon>
    </lineage>
</organism>
<keyword evidence="5" id="KW-0472">Membrane</keyword>
<dbReference type="PANTHER" id="PTHR24270">
    <property type="entry name" value="LOW-DENSITY LIPOPROTEIN RECEPTOR-RELATED"/>
    <property type="match status" value="1"/>
</dbReference>
<evidence type="ECO:0000256" key="3">
    <source>
        <dbReference type="ARBA" id="ARBA00022737"/>
    </source>
</evidence>
<accession>A0A8K0JVK9</accession>